<name>A0A1H2WKU0_9GAMM</name>
<evidence type="ECO:0000313" key="2">
    <source>
        <dbReference type="EMBL" id="SDW81137.1"/>
    </source>
</evidence>
<keyword evidence="3" id="KW-1185">Reference proteome</keyword>
<evidence type="ECO:0000313" key="3">
    <source>
        <dbReference type="Proteomes" id="UP000199675"/>
    </source>
</evidence>
<feature type="transmembrane region" description="Helical" evidence="1">
    <location>
        <begin position="71"/>
        <end position="91"/>
    </location>
</feature>
<organism evidence="2 3">
    <name type="scientific">Marinobacter mobilis</name>
    <dbReference type="NCBI Taxonomy" id="488533"/>
    <lineage>
        <taxon>Bacteria</taxon>
        <taxon>Pseudomonadati</taxon>
        <taxon>Pseudomonadota</taxon>
        <taxon>Gammaproteobacteria</taxon>
        <taxon>Pseudomonadales</taxon>
        <taxon>Marinobacteraceae</taxon>
        <taxon>Marinobacter</taxon>
    </lineage>
</organism>
<proteinExistence type="predicted"/>
<feature type="transmembrane region" description="Helical" evidence="1">
    <location>
        <begin position="97"/>
        <end position="116"/>
    </location>
</feature>
<dbReference type="RefSeq" id="WP_091812440.1">
    <property type="nucleotide sequence ID" value="NZ_FNNE01000004.1"/>
</dbReference>
<dbReference type="InterPro" id="IPR021329">
    <property type="entry name" value="DUF2938"/>
</dbReference>
<feature type="transmembrane region" description="Helical" evidence="1">
    <location>
        <begin position="6"/>
        <end position="24"/>
    </location>
</feature>
<dbReference type="OrthoDB" id="9812539at2"/>
<keyword evidence="1" id="KW-0812">Transmembrane</keyword>
<dbReference type="Pfam" id="PF11158">
    <property type="entry name" value="DUF2938"/>
    <property type="match status" value="1"/>
</dbReference>
<dbReference type="EMBL" id="FNNE01000004">
    <property type="protein sequence ID" value="SDW81137.1"/>
    <property type="molecule type" value="Genomic_DNA"/>
</dbReference>
<gene>
    <name evidence="2" type="ORF">SAMN04487960_104198</name>
</gene>
<keyword evidence="1" id="KW-1133">Transmembrane helix</keyword>
<feature type="transmembrane region" description="Helical" evidence="1">
    <location>
        <begin position="137"/>
        <end position="157"/>
    </location>
</feature>
<sequence length="163" mass="17262">MNDLLFIVFTGIGATLAMDLWCILRKPLLGLPRPNYGMVGRWIAYMTRGKFRHDSIAASAPVRGEHMIGWVTHYLTGMTFAALLVGIWGTAWIQSPTVGPALAVGIGTVAAPFLLMQPGMGAGIAASRTPKPGSARLQSLITHAVFGLGLYASALVATRALSI</sequence>
<evidence type="ECO:0000256" key="1">
    <source>
        <dbReference type="SAM" id="Phobius"/>
    </source>
</evidence>
<dbReference type="STRING" id="488533.SAMN04487960_104198"/>
<evidence type="ECO:0008006" key="4">
    <source>
        <dbReference type="Google" id="ProtNLM"/>
    </source>
</evidence>
<keyword evidence="1" id="KW-0472">Membrane</keyword>
<accession>A0A1H2WKU0</accession>
<protein>
    <recommendedName>
        <fullName evidence="4">DUF2938 domain-containing protein</fullName>
    </recommendedName>
</protein>
<dbReference type="Proteomes" id="UP000199675">
    <property type="component" value="Unassembled WGS sequence"/>
</dbReference>
<dbReference type="AlphaFoldDB" id="A0A1H2WKU0"/>
<reference evidence="2 3" key="1">
    <citation type="submission" date="2016-10" db="EMBL/GenBank/DDBJ databases">
        <authorList>
            <person name="de Groot N.N."/>
        </authorList>
    </citation>
    <scope>NUCLEOTIDE SEQUENCE [LARGE SCALE GENOMIC DNA]</scope>
    <source>
        <strain evidence="2 3">CGMCC 1.7059</strain>
    </source>
</reference>